<comment type="caution">
    <text evidence="2">The sequence shown here is derived from an EMBL/GenBank/DDBJ whole genome shotgun (WGS) entry which is preliminary data.</text>
</comment>
<evidence type="ECO:0000256" key="1">
    <source>
        <dbReference type="SAM" id="MobiDB-lite"/>
    </source>
</evidence>
<feature type="region of interest" description="Disordered" evidence="1">
    <location>
        <begin position="30"/>
        <end position="89"/>
    </location>
</feature>
<dbReference type="EMBL" id="JAHLQT010039491">
    <property type="protein sequence ID" value="KAG7156194.1"/>
    <property type="molecule type" value="Genomic_DNA"/>
</dbReference>
<feature type="compositionally biased region" description="Polar residues" evidence="1">
    <location>
        <begin position="65"/>
        <end position="74"/>
    </location>
</feature>
<feature type="non-terminal residue" evidence="2">
    <location>
        <position position="1"/>
    </location>
</feature>
<proteinExistence type="predicted"/>
<dbReference type="Proteomes" id="UP000747542">
    <property type="component" value="Unassembled WGS sequence"/>
</dbReference>
<accession>A0A8J5JGB8</accession>
<dbReference type="AlphaFoldDB" id="A0A8J5JGB8"/>
<evidence type="ECO:0000313" key="3">
    <source>
        <dbReference type="Proteomes" id="UP000747542"/>
    </source>
</evidence>
<organism evidence="2 3">
    <name type="scientific">Homarus americanus</name>
    <name type="common">American lobster</name>
    <dbReference type="NCBI Taxonomy" id="6706"/>
    <lineage>
        <taxon>Eukaryota</taxon>
        <taxon>Metazoa</taxon>
        <taxon>Ecdysozoa</taxon>
        <taxon>Arthropoda</taxon>
        <taxon>Crustacea</taxon>
        <taxon>Multicrustacea</taxon>
        <taxon>Malacostraca</taxon>
        <taxon>Eumalacostraca</taxon>
        <taxon>Eucarida</taxon>
        <taxon>Decapoda</taxon>
        <taxon>Pleocyemata</taxon>
        <taxon>Astacidea</taxon>
        <taxon>Nephropoidea</taxon>
        <taxon>Nephropidae</taxon>
        <taxon>Homarus</taxon>
    </lineage>
</organism>
<feature type="non-terminal residue" evidence="2">
    <location>
        <position position="113"/>
    </location>
</feature>
<feature type="compositionally biased region" description="Polar residues" evidence="1">
    <location>
        <begin position="30"/>
        <end position="42"/>
    </location>
</feature>
<gene>
    <name evidence="2" type="ORF">Hamer_G028262</name>
</gene>
<protein>
    <submittedName>
        <fullName evidence="2">Uncharacterized protein</fullName>
    </submittedName>
</protein>
<name>A0A8J5JGB8_HOMAM</name>
<sequence length="113" mass="12780">FQNFLLNSAKIRNGYLVDKAWEVFQAANSNKINSHNQNSQEMEMTLEETSDRKKKRDADDGKNVASGTNENNRGGNEAHNAMGENVREDPSKFKWKVAINIVLQKAPQEGMKI</sequence>
<reference evidence="2" key="1">
    <citation type="journal article" date="2021" name="Sci. Adv.">
        <title>The American lobster genome reveals insights on longevity, neural, and immune adaptations.</title>
        <authorList>
            <person name="Polinski J.M."/>
            <person name="Zimin A.V."/>
            <person name="Clark K.F."/>
            <person name="Kohn A.B."/>
            <person name="Sadowski N."/>
            <person name="Timp W."/>
            <person name="Ptitsyn A."/>
            <person name="Khanna P."/>
            <person name="Romanova D.Y."/>
            <person name="Williams P."/>
            <person name="Greenwood S.J."/>
            <person name="Moroz L.L."/>
            <person name="Walt D.R."/>
            <person name="Bodnar A.G."/>
        </authorList>
    </citation>
    <scope>NUCLEOTIDE SEQUENCE</scope>
    <source>
        <strain evidence="2">GMGI-L3</strain>
    </source>
</reference>
<evidence type="ECO:0000313" key="2">
    <source>
        <dbReference type="EMBL" id="KAG7156194.1"/>
    </source>
</evidence>
<keyword evidence="3" id="KW-1185">Reference proteome</keyword>